<proteinExistence type="predicted"/>
<feature type="domain" description="PPC" evidence="1">
    <location>
        <begin position="8"/>
        <end position="146"/>
    </location>
</feature>
<dbReference type="PIRSF" id="PIRSF016702">
    <property type="entry name" value="DNA_bp_PD1"/>
    <property type="match status" value="1"/>
</dbReference>
<dbReference type="PANTHER" id="PTHR34988:SF1">
    <property type="entry name" value="DNA-BINDING PROTEIN"/>
    <property type="match status" value="1"/>
</dbReference>
<dbReference type="CDD" id="cd11378">
    <property type="entry name" value="DUF296"/>
    <property type="match status" value="1"/>
</dbReference>
<organism evidence="2 3">
    <name type="scientific">Bosea rubneri</name>
    <dbReference type="NCBI Taxonomy" id="3075434"/>
    <lineage>
        <taxon>Bacteria</taxon>
        <taxon>Pseudomonadati</taxon>
        <taxon>Pseudomonadota</taxon>
        <taxon>Alphaproteobacteria</taxon>
        <taxon>Hyphomicrobiales</taxon>
        <taxon>Boseaceae</taxon>
        <taxon>Bosea</taxon>
    </lineage>
</organism>
<dbReference type="GO" id="GO:0003677">
    <property type="term" value="F:DNA binding"/>
    <property type="evidence" value="ECO:0007669"/>
    <property type="project" value="UniProtKB-KW"/>
</dbReference>
<keyword evidence="2" id="KW-0238">DNA-binding</keyword>
<evidence type="ECO:0000313" key="3">
    <source>
        <dbReference type="Proteomes" id="UP001254257"/>
    </source>
</evidence>
<dbReference type="SUPFAM" id="SSF117856">
    <property type="entry name" value="AF0104/ALDC/Ptd012-like"/>
    <property type="match status" value="1"/>
</dbReference>
<accession>A0ABU3S6C4</accession>
<dbReference type="EMBL" id="JAWDID010000012">
    <property type="protein sequence ID" value="MDU0340266.1"/>
    <property type="molecule type" value="Genomic_DNA"/>
</dbReference>
<dbReference type="PANTHER" id="PTHR34988">
    <property type="entry name" value="PROTEIN, PUTATIVE-RELATED"/>
    <property type="match status" value="1"/>
</dbReference>
<evidence type="ECO:0000313" key="2">
    <source>
        <dbReference type="EMBL" id="MDU0340266.1"/>
    </source>
</evidence>
<dbReference type="InterPro" id="IPR005175">
    <property type="entry name" value="PPC_dom"/>
</dbReference>
<dbReference type="RefSeq" id="WP_316018139.1">
    <property type="nucleotide sequence ID" value="NZ_JAWDID010000012.1"/>
</dbReference>
<dbReference type="PROSITE" id="PS51742">
    <property type="entry name" value="PPC"/>
    <property type="match status" value="1"/>
</dbReference>
<dbReference type="Gene3D" id="3.30.1330.80">
    <property type="entry name" value="Hypothetical protein, similar to alpha- acetolactate decarboxylase, domain 2"/>
    <property type="match status" value="1"/>
</dbReference>
<gene>
    <name evidence="2" type="ORF">RKE40_10255</name>
</gene>
<dbReference type="InterPro" id="IPR025707">
    <property type="entry name" value="DNA_bp_PD1"/>
</dbReference>
<name>A0ABU3S6C4_9HYPH</name>
<comment type="caution">
    <text evidence="2">The sequence shown here is derived from an EMBL/GenBank/DDBJ whole genome shotgun (WGS) entry which is preliminary data.</text>
</comment>
<evidence type="ECO:0000259" key="1">
    <source>
        <dbReference type="PROSITE" id="PS51742"/>
    </source>
</evidence>
<reference evidence="2 3" key="1">
    <citation type="submission" date="2023-09" db="EMBL/GenBank/DDBJ databases">
        <title>Whole genome shotgun sequencing (WGS) of Bosea sp. ZW T0_25, isolated from stored onions (Allium cepa).</title>
        <authorList>
            <person name="Stoll D.A."/>
            <person name="Huch M."/>
        </authorList>
    </citation>
    <scope>NUCLEOTIDE SEQUENCE [LARGE SCALE GENOMIC DNA]</scope>
    <source>
        <strain evidence="2 3">ZW T0_25</strain>
    </source>
</reference>
<dbReference type="Pfam" id="PF03479">
    <property type="entry name" value="PCC"/>
    <property type="match status" value="1"/>
</dbReference>
<keyword evidence="3" id="KW-1185">Reference proteome</keyword>
<protein>
    <submittedName>
        <fullName evidence="2">PPC domain-containing DNA-binding protein</fullName>
    </submittedName>
</protein>
<sequence length="148" mass="15716">MDHVLLAENDGKRVFALVLDAGDEAFACITRFATEQGLTAASLTAIGAFETAIVGFFDSAAKTYIEIAVDVQAEVLSLIGDIAEGDDGRASLHAHAVLGLRDGSTRGGHLLKGIVRPTLEVVLTETPGHLRRQQVRELGIALLRPQSQ</sequence>
<dbReference type="Proteomes" id="UP001254257">
    <property type="component" value="Unassembled WGS sequence"/>
</dbReference>